<dbReference type="AlphaFoldDB" id="A0A2T1A441"/>
<feature type="transmembrane region" description="Helical" evidence="1">
    <location>
        <begin position="108"/>
        <end position="134"/>
    </location>
</feature>
<proteinExistence type="predicted"/>
<dbReference type="PANTHER" id="PTHR37305:SF1">
    <property type="entry name" value="MEMBRANE PROTEIN"/>
    <property type="match status" value="1"/>
</dbReference>
<dbReference type="EMBL" id="PVUE01000002">
    <property type="protein sequence ID" value="PRZ43366.1"/>
    <property type="molecule type" value="Genomic_DNA"/>
</dbReference>
<dbReference type="PANTHER" id="PTHR37305">
    <property type="entry name" value="INTEGRAL MEMBRANE PROTEIN-RELATED"/>
    <property type="match status" value="1"/>
</dbReference>
<organism evidence="2 3">
    <name type="scientific">Antricoccus suffuscus</name>
    <dbReference type="NCBI Taxonomy" id="1629062"/>
    <lineage>
        <taxon>Bacteria</taxon>
        <taxon>Bacillati</taxon>
        <taxon>Actinomycetota</taxon>
        <taxon>Actinomycetes</taxon>
        <taxon>Geodermatophilales</taxon>
        <taxon>Antricoccaceae</taxon>
        <taxon>Antricoccus</taxon>
    </lineage>
</organism>
<keyword evidence="1" id="KW-1133">Transmembrane helix</keyword>
<feature type="transmembrane region" description="Helical" evidence="1">
    <location>
        <begin position="231"/>
        <end position="251"/>
    </location>
</feature>
<accession>A0A2T1A441</accession>
<gene>
    <name evidence="2" type="ORF">CLV47_10251</name>
</gene>
<keyword evidence="1" id="KW-0812">Transmembrane</keyword>
<name>A0A2T1A441_9ACTN</name>
<reference evidence="2 3" key="1">
    <citation type="submission" date="2018-03" db="EMBL/GenBank/DDBJ databases">
        <title>Genomic Encyclopedia of Archaeal and Bacterial Type Strains, Phase II (KMG-II): from individual species to whole genera.</title>
        <authorList>
            <person name="Goeker M."/>
        </authorList>
    </citation>
    <scope>NUCLEOTIDE SEQUENCE [LARGE SCALE GENOMIC DNA]</scope>
    <source>
        <strain evidence="2 3">DSM 100065</strain>
    </source>
</reference>
<sequence length="258" mass="27177">MRLIKAELRKFFSTKTWLLLLIGTVLFSLVPVVITLSFAGRDAGNGQAPLPKITAPQIQELVLSGPSSATIFIAILGVIGITQEYRHRTATPTFLTTPARWKVIVAKLITYLGLGVVYAAIAAVFVIALSALWINGAGGSFTLAGNNWKILVGAAIAAALYGIVGVGFGALVRNQIGAVVGLLAYMFVIENILAGIPATRDIYRLLPGGASSALYTYADRPGAVIHLLTPVQGGILLAAYGIVFAIIALFVSTRREVS</sequence>
<keyword evidence="3" id="KW-1185">Reference proteome</keyword>
<feature type="transmembrane region" description="Helical" evidence="1">
    <location>
        <begin position="150"/>
        <end position="172"/>
    </location>
</feature>
<keyword evidence="1" id="KW-0472">Membrane</keyword>
<evidence type="ECO:0000256" key="1">
    <source>
        <dbReference type="SAM" id="Phobius"/>
    </source>
</evidence>
<dbReference type="Proteomes" id="UP000237752">
    <property type="component" value="Unassembled WGS sequence"/>
</dbReference>
<evidence type="ECO:0000313" key="3">
    <source>
        <dbReference type="Proteomes" id="UP000237752"/>
    </source>
</evidence>
<protein>
    <recommendedName>
        <fullName evidence="4">ABC-2 family transporter</fullName>
    </recommendedName>
</protein>
<evidence type="ECO:0000313" key="2">
    <source>
        <dbReference type="EMBL" id="PRZ43366.1"/>
    </source>
</evidence>
<comment type="caution">
    <text evidence="2">The sequence shown here is derived from an EMBL/GenBank/DDBJ whole genome shotgun (WGS) entry which is preliminary data.</text>
</comment>
<evidence type="ECO:0008006" key="4">
    <source>
        <dbReference type="Google" id="ProtNLM"/>
    </source>
</evidence>
<feature type="transmembrane region" description="Helical" evidence="1">
    <location>
        <begin position="63"/>
        <end position="81"/>
    </location>
</feature>
<feature type="transmembrane region" description="Helical" evidence="1">
    <location>
        <begin position="179"/>
        <end position="198"/>
    </location>
</feature>